<dbReference type="SUPFAM" id="SSF111369">
    <property type="entry name" value="HlyD-like secretion proteins"/>
    <property type="match status" value="1"/>
</dbReference>
<comment type="caution">
    <text evidence="5">The sequence shown here is derived from an EMBL/GenBank/DDBJ whole genome shotgun (WGS) entry which is preliminary data.</text>
</comment>
<dbReference type="EMBL" id="BHXQ01000007">
    <property type="protein sequence ID" value="GCC53386.1"/>
    <property type="molecule type" value="Genomic_DNA"/>
</dbReference>
<proteinExistence type="inferred from homology"/>
<evidence type="ECO:0000256" key="3">
    <source>
        <dbReference type="SAM" id="SignalP"/>
    </source>
</evidence>
<protein>
    <submittedName>
        <fullName evidence="5">Efflux RND transporter periplasmic adaptor subunit</fullName>
    </submittedName>
</protein>
<feature type="signal peptide" evidence="3">
    <location>
        <begin position="1"/>
        <end position="19"/>
    </location>
</feature>
<dbReference type="Gene3D" id="2.40.50.100">
    <property type="match status" value="1"/>
</dbReference>
<dbReference type="RefSeq" id="WP_127124033.1">
    <property type="nucleotide sequence ID" value="NZ_BHXQ01000007.1"/>
</dbReference>
<evidence type="ECO:0000256" key="2">
    <source>
        <dbReference type="SAM" id="Coils"/>
    </source>
</evidence>
<feature type="chain" id="PRO_5019331877" evidence="3">
    <location>
        <begin position="20"/>
        <end position="387"/>
    </location>
</feature>
<dbReference type="GO" id="GO:1990281">
    <property type="term" value="C:efflux pump complex"/>
    <property type="evidence" value="ECO:0007669"/>
    <property type="project" value="TreeGrafter"/>
</dbReference>
<dbReference type="Gene3D" id="2.40.30.170">
    <property type="match status" value="1"/>
</dbReference>
<organism evidence="5 6">
    <name type="scientific">Chryseotalea sanaruensis</name>
    <dbReference type="NCBI Taxonomy" id="2482724"/>
    <lineage>
        <taxon>Bacteria</taxon>
        <taxon>Pseudomonadati</taxon>
        <taxon>Bacteroidota</taxon>
        <taxon>Cytophagia</taxon>
        <taxon>Cytophagales</taxon>
        <taxon>Chryseotaleaceae</taxon>
        <taxon>Chryseotalea</taxon>
    </lineage>
</organism>
<sequence>MKNTYISSVILLALSAACSAPPVDDLTMKKQKLDSVRTVMADLKETISQLEREIRDSDPAASLASSVLVKPVAIENKPFEHFIDVRGTVESRKNILLSAVTGGEIERVHVTEGQRVTKDQLLVSLDAAILRSSIAELKSSLDLAKTIFEKQEKLWKQNIGTEVQYLQAKNTKEGLEKKLNGAYAQLDQMLIKAPFSGTIDRVDALEGQMASPGLPLVRMVSQDDMYIKADVSEEFIGKLKTGDKAEVYFPVQDKKVSSIIASVGQVINPENRTFSVEVKLSGGVGVNPNQVTLVTLRDYVNNNTFSLPTKYIQRDNNGQFVYIVEMIHNQAHAKKAYIKIGQSFNGNTEILEGLVGSETVIGEGFRDLTDGAEITLATGAESKVAVN</sequence>
<reference evidence="5 6" key="1">
    <citation type="submission" date="2018-11" db="EMBL/GenBank/DDBJ databases">
        <title>Chryseotalea sanarue gen. nov., sp., nov., a member of the family Cytophagaceae, isolated from a brackish lake in Hamamatsu Japan.</title>
        <authorList>
            <person name="Maejima Y."/>
            <person name="Iino T."/>
            <person name="Muraguchi Y."/>
            <person name="Fukuda K."/>
            <person name="Ohkuma M."/>
            <person name="Moriuchi R."/>
            <person name="Dohra H."/>
            <person name="Kimbara K."/>
            <person name="Shintani M."/>
        </authorList>
    </citation>
    <scope>NUCLEOTIDE SEQUENCE [LARGE SCALE GENOMIC DNA]</scope>
    <source>
        <strain evidence="5 6">Ys</strain>
    </source>
</reference>
<dbReference type="PANTHER" id="PTHR30469:SF15">
    <property type="entry name" value="HLYD FAMILY OF SECRETION PROTEINS"/>
    <property type="match status" value="1"/>
</dbReference>
<name>A0A401UEQ8_9BACT</name>
<dbReference type="GO" id="GO:0015562">
    <property type="term" value="F:efflux transmembrane transporter activity"/>
    <property type="evidence" value="ECO:0007669"/>
    <property type="project" value="TreeGrafter"/>
</dbReference>
<dbReference type="OrthoDB" id="9806939at2"/>
<dbReference type="PROSITE" id="PS51257">
    <property type="entry name" value="PROKAR_LIPOPROTEIN"/>
    <property type="match status" value="1"/>
</dbReference>
<keyword evidence="6" id="KW-1185">Reference proteome</keyword>
<dbReference type="Gene3D" id="2.40.420.20">
    <property type="match status" value="1"/>
</dbReference>
<comment type="similarity">
    <text evidence="1">Belongs to the membrane fusion protein (MFP) (TC 8.A.1) family.</text>
</comment>
<evidence type="ECO:0000313" key="5">
    <source>
        <dbReference type="EMBL" id="GCC53386.1"/>
    </source>
</evidence>
<accession>A0A401UEQ8</accession>
<dbReference type="Gene3D" id="1.10.287.470">
    <property type="entry name" value="Helix hairpin bin"/>
    <property type="match status" value="1"/>
</dbReference>
<dbReference type="Proteomes" id="UP000288227">
    <property type="component" value="Unassembled WGS sequence"/>
</dbReference>
<dbReference type="PANTHER" id="PTHR30469">
    <property type="entry name" value="MULTIDRUG RESISTANCE PROTEIN MDTA"/>
    <property type="match status" value="1"/>
</dbReference>
<feature type="coiled-coil region" evidence="2">
    <location>
        <begin position="165"/>
        <end position="192"/>
    </location>
</feature>
<dbReference type="AlphaFoldDB" id="A0A401UEQ8"/>
<evidence type="ECO:0000313" key="6">
    <source>
        <dbReference type="Proteomes" id="UP000288227"/>
    </source>
</evidence>
<evidence type="ECO:0000259" key="4">
    <source>
        <dbReference type="Pfam" id="PF25893"/>
    </source>
</evidence>
<evidence type="ECO:0000256" key="1">
    <source>
        <dbReference type="ARBA" id="ARBA00009477"/>
    </source>
</evidence>
<keyword evidence="2" id="KW-0175">Coiled coil</keyword>
<dbReference type="NCBIfam" id="TIGR01730">
    <property type="entry name" value="RND_mfp"/>
    <property type="match status" value="1"/>
</dbReference>
<gene>
    <name evidence="5" type="ORF">SanaruYs_36290</name>
</gene>
<feature type="domain" description="CzcB-like alpha-helical hairpin" evidence="4">
    <location>
        <begin position="130"/>
        <end position="186"/>
    </location>
</feature>
<dbReference type="InterPro" id="IPR006143">
    <property type="entry name" value="RND_pump_MFP"/>
</dbReference>
<dbReference type="Pfam" id="PF25893">
    <property type="entry name" value="HH_CzcB"/>
    <property type="match status" value="1"/>
</dbReference>
<dbReference type="InterPro" id="IPR058648">
    <property type="entry name" value="HH_CzcB-like"/>
</dbReference>
<keyword evidence="3" id="KW-0732">Signal</keyword>